<reference evidence="3" key="1">
    <citation type="submission" date="2016-10" db="EMBL/GenBank/DDBJ databases">
        <authorList>
            <person name="Varghese N."/>
            <person name="Submissions S."/>
        </authorList>
    </citation>
    <scope>NUCLEOTIDE SEQUENCE [LARGE SCALE GENOMIC DNA]</scope>
    <source>
        <strain evidence="3">Gh-105</strain>
    </source>
</reference>
<dbReference type="OrthoDB" id="8005968at2"/>
<organism evidence="2 3">
    <name type="scientific">Methylobacterium gossipiicola</name>
    <dbReference type="NCBI Taxonomy" id="582675"/>
    <lineage>
        <taxon>Bacteria</taxon>
        <taxon>Pseudomonadati</taxon>
        <taxon>Pseudomonadota</taxon>
        <taxon>Alphaproteobacteria</taxon>
        <taxon>Hyphomicrobiales</taxon>
        <taxon>Methylobacteriaceae</taxon>
        <taxon>Methylobacterium</taxon>
    </lineage>
</organism>
<dbReference type="Proteomes" id="UP000199229">
    <property type="component" value="Unassembled WGS sequence"/>
</dbReference>
<feature type="compositionally biased region" description="Polar residues" evidence="1">
    <location>
        <begin position="107"/>
        <end position="117"/>
    </location>
</feature>
<evidence type="ECO:0000313" key="3">
    <source>
        <dbReference type="Proteomes" id="UP000199229"/>
    </source>
</evidence>
<dbReference type="EMBL" id="FOPM01000007">
    <property type="protein sequence ID" value="SFG64193.1"/>
    <property type="molecule type" value="Genomic_DNA"/>
</dbReference>
<feature type="compositionally biased region" description="Low complexity" evidence="1">
    <location>
        <begin position="152"/>
        <end position="172"/>
    </location>
</feature>
<name>A0A1I2TH94_9HYPH</name>
<feature type="region of interest" description="Disordered" evidence="1">
    <location>
        <begin position="152"/>
        <end position="173"/>
    </location>
</feature>
<gene>
    <name evidence="2" type="ORF">SAMN05192565_10793</name>
</gene>
<protein>
    <recommendedName>
        <fullName evidence="4">Phasin protein</fullName>
    </recommendedName>
</protein>
<accession>A0A1I2TH94</accession>
<dbReference type="AlphaFoldDB" id="A0A1I2TH94"/>
<dbReference type="RefSeq" id="WP_091970655.1">
    <property type="nucleotide sequence ID" value="NZ_FOPM01000007.1"/>
</dbReference>
<evidence type="ECO:0008006" key="4">
    <source>
        <dbReference type="Google" id="ProtNLM"/>
    </source>
</evidence>
<proteinExistence type="predicted"/>
<evidence type="ECO:0000256" key="1">
    <source>
        <dbReference type="SAM" id="MobiDB-lite"/>
    </source>
</evidence>
<sequence>MVKRRRKPTARPSVARNAEDKGGTISEIPPVEAVAETVAPELPVTEDHAPSVHDALLETVSPEAIDVAGGHPAPASEAAPAEPEASAAPEDATADAARVEQAAPQDSAPQDSAPQEATSQDTTSQDTNSQEASPDEAVHDRAEPALMQPPEAVEAAPDTDPAPEPVAATDVVTPPPAVVAPEAIPTQTRDAIRITSGVSIDVIGEIAEANATLLTFLRNEGNAAMAHWQSLSSAKTPADLLRIQVSEMQRAADASLTCFSALARRAGRLAAGIGRA</sequence>
<feature type="compositionally biased region" description="Low complexity" evidence="1">
    <location>
        <begin position="72"/>
        <end position="96"/>
    </location>
</feature>
<keyword evidence="3" id="KW-1185">Reference proteome</keyword>
<feature type="region of interest" description="Disordered" evidence="1">
    <location>
        <begin position="1"/>
        <end position="140"/>
    </location>
</feature>
<evidence type="ECO:0000313" key="2">
    <source>
        <dbReference type="EMBL" id="SFG64193.1"/>
    </source>
</evidence>
<dbReference type="STRING" id="582675.SAMN05192565_10793"/>
<feature type="compositionally biased region" description="Low complexity" evidence="1">
    <location>
        <begin position="118"/>
        <end position="127"/>
    </location>
</feature>